<keyword evidence="3" id="KW-1185">Reference proteome</keyword>
<dbReference type="EMBL" id="PRDL01000001">
    <property type="protein sequence ID" value="MBE8718959.1"/>
    <property type="molecule type" value="Genomic_DNA"/>
</dbReference>
<feature type="transmembrane region" description="Helical" evidence="1">
    <location>
        <begin position="46"/>
        <end position="65"/>
    </location>
</feature>
<evidence type="ECO:0000256" key="1">
    <source>
        <dbReference type="SAM" id="Phobius"/>
    </source>
</evidence>
<dbReference type="PANTHER" id="PTHR34980">
    <property type="entry name" value="INNER MEMBRANE PROTEIN-RELATED-RELATED"/>
    <property type="match status" value="1"/>
</dbReference>
<gene>
    <name evidence="2" type="ORF">C4F51_17425</name>
</gene>
<comment type="caution">
    <text evidence="2">The sequence shown here is derived from an EMBL/GenBank/DDBJ whole genome shotgun (WGS) entry which is preliminary data.</text>
</comment>
<dbReference type="PANTHER" id="PTHR34980:SF2">
    <property type="entry name" value="INNER MEMBRANE PROTEIN YHAH-RELATED"/>
    <property type="match status" value="1"/>
</dbReference>
<feature type="transmembrane region" description="Helical" evidence="1">
    <location>
        <begin position="77"/>
        <end position="97"/>
    </location>
</feature>
<sequence>MEYFLSVVKQYVNFEGRARRREYWMYILFYLIFYVGAVIIDYVIGLGLIALIYSLALLLPSISVAARRLHDTGRSGWWQLLALIPLIGAIIVIIFLVQDSTPGDNKYGSNPKGING</sequence>
<feature type="transmembrane region" description="Helical" evidence="1">
    <location>
        <begin position="23"/>
        <end position="40"/>
    </location>
</feature>
<evidence type="ECO:0000313" key="3">
    <source>
        <dbReference type="Proteomes" id="UP000652567"/>
    </source>
</evidence>
<organism evidence="2 3">
    <name type="scientific">Cellvibrio polysaccharolyticus</name>
    <dbReference type="NCBI Taxonomy" id="2082724"/>
    <lineage>
        <taxon>Bacteria</taxon>
        <taxon>Pseudomonadati</taxon>
        <taxon>Pseudomonadota</taxon>
        <taxon>Gammaproteobacteria</taxon>
        <taxon>Cellvibrionales</taxon>
        <taxon>Cellvibrionaceae</taxon>
        <taxon>Cellvibrio</taxon>
    </lineage>
</organism>
<keyword evidence="1" id="KW-0812">Transmembrane</keyword>
<dbReference type="GO" id="GO:0005886">
    <property type="term" value="C:plasma membrane"/>
    <property type="evidence" value="ECO:0007669"/>
    <property type="project" value="TreeGrafter"/>
</dbReference>
<name>A0A928V9H0_9GAMM</name>
<proteinExistence type="predicted"/>
<reference evidence="2" key="1">
    <citation type="submission" date="2018-07" db="EMBL/GenBank/DDBJ databases">
        <title>Genome assembly of strain Ka43.</title>
        <authorList>
            <person name="Kukolya J."/>
            <person name="Nagy I."/>
            <person name="Horvath B."/>
            <person name="Toth A."/>
        </authorList>
    </citation>
    <scope>NUCLEOTIDE SEQUENCE</scope>
    <source>
        <strain evidence="2">KB43</strain>
    </source>
</reference>
<dbReference type="InterPro" id="IPR008523">
    <property type="entry name" value="DUF805"/>
</dbReference>
<evidence type="ECO:0000313" key="2">
    <source>
        <dbReference type="EMBL" id="MBE8718959.1"/>
    </source>
</evidence>
<dbReference type="Proteomes" id="UP000652567">
    <property type="component" value="Unassembled WGS sequence"/>
</dbReference>
<dbReference type="RefSeq" id="WP_193911942.1">
    <property type="nucleotide sequence ID" value="NZ_PRDL01000001.1"/>
</dbReference>
<protein>
    <submittedName>
        <fullName evidence="2">DUF805 domain-containing protein</fullName>
    </submittedName>
</protein>
<dbReference type="AlphaFoldDB" id="A0A928V9H0"/>
<keyword evidence="1" id="KW-0472">Membrane</keyword>
<dbReference type="Pfam" id="PF05656">
    <property type="entry name" value="DUF805"/>
    <property type="match status" value="1"/>
</dbReference>
<accession>A0A928V9H0</accession>
<keyword evidence="1" id="KW-1133">Transmembrane helix</keyword>